<gene>
    <name evidence="3" type="ORF">EDB81DRAFT_795797</name>
</gene>
<feature type="compositionally biased region" description="Acidic residues" evidence="1">
    <location>
        <begin position="104"/>
        <end position="136"/>
    </location>
</feature>
<feature type="region of interest" description="Disordered" evidence="1">
    <location>
        <begin position="510"/>
        <end position="541"/>
    </location>
</feature>
<name>A0A9P9J0H6_9HYPO</name>
<proteinExistence type="predicted"/>
<dbReference type="EMBL" id="JAGMUV010000009">
    <property type="protein sequence ID" value="KAH7143506.1"/>
    <property type="molecule type" value="Genomic_DNA"/>
</dbReference>
<evidence type="ECO:0000313" key="4">
    <source>
        <dbReference type="Proteomes" id="UP000738349"/>
    </source>
</evidence>
<feature type="compositionally biased region" description="Polar residues" evidence="1">
    <location>
        <begin position="512"/>
        <end position="523"/>
    </location>
</feature>
<feature type="region of interest" description="Disordered" evidence="1">
    <location>
        <begin position="97"/>
        <end position="141"/>
    </location>
</feature>
<evidence type="ECO:0000256" key="1">
    <source>
        <dbReference type="SAM" id="MobiDB-lite"/>
    </source>
</evidence>
<dbReference type="OrthoDB" id="1720422at2759"/>
<organism evidence="3 4">
    <name type="scientific">Dactylonectria macrodidyma</name>
    <dbReference type="NCBI Taxonomy" id="307937"/>
    <lineage>
        <taxon>Eukaryota</taxon>
        <taxon>Fungi</taxon>
        <taxon>Dikarya</taxon>
        <taxon>Ascomycota</taxon>
        <taxon>Pezizomycotina</taxon>
        <taxon>Sordariomycetes</taxon>
        <taxon>Hypocreomycetidae</taxon>
        <taxon>Hypocreales</taxon>
        <taxon>Nectriaceae</taxon>
        <taxon>Dactylonectria</taxon>
    </lineage>
</organism>
<protein>
    <recommendedName>
        <fullName evidence="2">F-box domain-containing protein</fullName>
    </recommendedName>
</protein>
<sequence>MATDEHVKMADMLMTLPGEVFLLIIEKLTKADLKKLSQASRWLRESVANRLWQSITIEPWSEYNIDRIRVTGLPQSCLQRATQLHFRSDIQYSTTRRCPHAQDFDDSMDIDDEDDEDDESDDEDDEDDESDDDELQDQPRFDRLAQRAESLLRRIEAHRLQSFSWDLGTCVPPEILGVNGVVPLQQPSLQSLSLITDPTCRDYHDAECEIDLSSFCKLQSLSWRGPNSDNLDALTVALRSNSTHLRKLELDFVNWPELREYLGYFSDDEDDMDGIKETDYFAYAVFGLNKRSPRPLFPTIRVLFLSQVPLSAVMAHAFNFDTLASLTLRMCPNWDQFVGRVMQLNHPIKLKKLEIQESDGVTYEWGEGFILDFLNAFEGLEELFVSQAGPASALELWDHVARRHPTLKRFVGHQRTINTNEDSPHFEKPCDLPDLAIFGRDMRRIKENPSQNPLAKLDLDFIGLACMPERLKYILLPFTSKASLKVLHIRQSGLDLKQYASWAINNHPALATSGTRSDTSSEGGESLPWTDSGLTAPTGATEDITFGPNAVEVAAEKNGGWRGPTLRHEFRQFVEWVFGPQGIASLDIVAFGDFAHGSRVTRNNLLLCRDADGTSNFRLLDEYGREWKEVRDKYRTAMEACPVEPLFRV</sequence>
<dbReference type="PROSITE" id="PS50181">
    <property type="entry name" value="FBOX"/>
    <property type="match status" value="1"/>
</dbReference>
<keyword evidence="4" id="KW-1185">Reference proteome</keyword>
<accession>A0A9P9J0H6</accession>
<dbReference type="AlphaFoldDB" id="A0A9P9J0H6"/>
<evidence type="ECO:0000259" key="2">
    <source>
        <dbReference type="PROSITE" id="PS50181"/>
    </source>
</evidence>
<dbReference type="Proteomes" id="UP000738349">
    <property type="component" value="Unassembled WGS sequence"/>
</dbReference>
<dbReference type="InterPro" id="IPR001810">
    <property type="entry name" value="F-box_dom"/>
</dbReference>
<feature type="domain" description="F-box" evidence="2">
    <location>
        <begin position="10"/>
        <end position="55"/>
    </location>
</feature>
<evidence type="ECO:0000313" key="3">
    <source>
        <dbReference type="EMBL" id="KAH7143506.1"/>
    </source>
</evidence>
<dbReference type="SUPFAM" id="SSF52047">
    <property type="entry name" value="RNI-like"/>
    <property type="match status" value="1"/>
</dbReference>
<dbReference type="InterPro" id="IPR036047">
    <property type="entry name" value="F-box-like_dom_sf"/>
</dbReference>
<comment type="caution">
    <text evidence="3">The sequence shown here is derived from an EMBL/GenBank/DDBJ whole genome shotgun (WGS) entry which is preliminary data.</text>
</comment>
<dbReference type="SUPFAM" id="SSF81383">
    <property type="entry name" value="F-box domain"/>
    <property type="match status" value="1"/>
</dbReference>
<reference evidence="3" key="1">
    <citation type="journal article" date="2021" name="Nat. Commun.">
        <title>Genetic determinants of endophytism in the Arabidopsis root mycobiome.</title>
        <authorList>
            <person name="Mesny F."/>
            <person name="Miyauchi S."/>
            <person name="Thiergart T."/>
            <person name="Pickel B."/>
            <person name="Atanasova L."/>
            <person name="Karlsson M."/>
            <person name="Huettel B."/>
            <person name="Barry K.W."/>
            <person name="Haridas S."/>
            <person name="Chen C."/>
            <person name="Bauer D."/>
            <person name="Andreopoulos W."/>
            <person name="Pangilinan J."/>
            <person name="LaButti K."/>
            <person name="Riley R."/>
            <person name="Lipzen A."/>
            <person name="Clum A."/>
            <person name="Drula E."/>
            <person name="Henrissat B."/>
            <person name="Kohler A."/>
            <person name="Grigoriev I.V."/>
            <person name="Martin F.M."/>
            <person name="Hacquard S."/>
        </authorList>
    </citation>
    <scope>NUCLEOTIDE SEQUENCE</scope>
    <source>
        <strain evidence="3">MPI-CAGE-AT-0147</strain>
    </source>
</reference>